<sequence length="619" mass="69398">MIEKRNFRKISAALEAWFSCYALTRICSLPATSIFPLVFFLLCFPLFLTDKANERGSLSSKDGRRLVFSLSEKKRRAASLFLGLFFSLLCLSREYARLTEGLASPLFQAVSLLLGAAGLFFLFFHGLRLLFFYLGKRTQRILGFKNPHFQEQQLPRQLKLLLPVILLCCWLPWFLYNFPGVMTPDSLSQYSQAMGLSACSDHHPFAHTLLIRLCLTLGMAVFHNTYAAIACYTVFQMLLMALLLCYCLCVLYRYGAGKKLCFLFLAFYACVPYNGSFAVTMWKDVLFSGFLLLFALGIYRLLHLYSRGKRFREAPGPVLLLLFSGLLVCLFRSNGLYVFLLTAPFLLIVLRRECRILLPGILLVAVLALGIKGPVYRALDVAKPAFSESLSIPAQQIARVVREGRALTQEEIRLLDRTVDYASIADYYQPELSDPVKALIQYGDPEYLEAHKGEYLKLWLTLGLRYPLDYWNAFSDQTHGYWYPGDPGLTVNESISPNDLGLSGQSVLSGTAAWKVVEILNKLYTLFPLYGLLYSIGAFTWAAIFWCANCALNGKRRNCLLFVPFFALVLTLCIATPVAADLRYAYPLILSMPLLLCAGLEVAPDACPSGPGSGDGQKG</sequence>
<name>A0A9D2TZ55_9FIRM</name>
<dbReference type="EMBL" id="DWUW01000078">
    <property type="protein sequence ID" value="HJD30837.1"/>
    <property type="molecule type" value="Genomic_DNA"/>
</dbReference>
<evidence type="ECO:0000313" key="3">
    <source>
        <dbReference type="Proteomes" id="UP000823851"/>
    </source>
</evidence>
<keyword evidence="1" id="KW-1133">Transmembrane helix</keyword>
<evidence type="ECO:0000313" key="2">
    <source>
        <dbReference type="EMBL" id="HJD30837.1"/>
    </source>
</evidence>
<feature type="transmembrane region" description="Helical" evidence="1">
    <location>
        <begin position="318"/>
        <end position="350"/>
    </location>
</feature>
<evidence type="ECO:0000256" key="1">
    <source>
        <dbReference type="SAM" id="Phobius"/>
    </source>
</evidence>
<feature type="transmembrane region" description="Helical" evidence="1">
    <location>
        <begin position="160"/>
        <end position="178"/>
    </location>
</feature>
<dbReference type="Proteomes" id="UP000823851">
    <property type="component" value="Unassembled WGS sequence"/>
</dbReference>
<reference evidence="2" key="2">
    <citation type="submission" date="2021-04" db="EMBL/GenBank/DDBJ databases">
        <authorList>
            <person name="Gilroy R."/>
        </authorList>
    </citation>
    <scope>NUCLEOTIDE SEQUENCE</scope>
    <source>
        <strain evidence="2">ChiHjej8B7-25341</strain>
    </source>
</reference>
<feature type="transmembrane region" description="Helical" evidence="1">
    <location>
        <begin position="32"/>
        <end position="49"/>
    </location>
</feature>
<keyword evidence="1" id="KW-0812">Transmembrane</keyword>
<dbReference type="AlphaFoldDB" id="A0A9D2TZ55"/>
<dbReference type="Pfam" id="PF19484">
    <property type="entry name" value="DUF6020"/>
    <property type="match status" value="1"/>
</dbReference>
<proteinExistence type="predicted"/>
<feature type="transmembrane region" description="Helical" evidence="1">
    <location>
        <begin position="108"/>
        <end position="135"/>
    </location>
</feature>
<comment type="caution">
    <text evidence="2">The sequence shown here is derived from an EMBL/GenBank/DDBJ whole genome shotgun (WGS) entry which is preliminary data.</text>
</comment>
<organism evidence="2 3">
    <name type="scientific">Candidatus Eisenbergiella stercorigallinarum</name>
    <dbReference type="NCBI Taxonomy" id="2838557"/>
    <lineage>
        <taxon>Bacteria</taxon>
        <taxon>Bacillati</taxon>
        <taxon>Bacillota</taxon>
        <taxon>Clostridia</taxon>
        <taxon>Lachnospirales</taxon>
        <taxon>Lachnospiraceae</taxon>
        <taxon>Eisenbergiella</taxon>
    </lineage>
</organism>
<feature type="transmembrane region" description="Helical" evidence="1">
    <location>
        <begin position="285"/>
        <end position="306"/>
    </location>
</feature>
<feature type="transmembrane region" description="Helical" evidence="1">
    <location>
        <begin position="356"/>
        <end position="375"/>
    </location>
</feature>
<protein>
    <submittedName>
        <fullName evidence="2">Uncharacterized protein</fullName>
    </submittedName>
</protein>
<feature type="transmembrane region" description="Helical" evidence="1">
    <location>
        <begin position="559"/>
        <end position="578"/>
    </location>
</feature>
<accession>A0A9D2TZ55</accession>
<gene>
    <name evidence="2" type="ORF">H9912_02735</name>
</gene>
<dbReference type="InterPro" id="IPR046062">
    <property type="entry name" value="DUF6020"/>
</dbReference>
<keyword evidence="1" id="KW-0472">Membrane</keyword>
<feature type="transmembrane region" description="Helical" evidence="1">
    <location>
        <begin position="529"/>
        <end position="552"/>
    </location>
</feature>
<reference evidence="2" key="1">
    <citation type="journal article" date="2021" name="PeerJ">
        <title>Extensive microbial diversity within the chicken gut microbiome revealed by metagenomics and culture.</title>
        <authorList>
            <person name="Gilroy R."/>
            <person name="Ravi A."/>
            <person name="Getino M."/>
            <person name="Pursley I."/>
            <person name="Horton D.L."/>
            <person name="Alikhan N.F."/>
            <person name="Baker D."/>
            <person name="Gharbi K."/>
            <person name="Hall N."/>
            <person name="Watson M."/>
            <person name="Adriaenssens E.M."/>
            <person name="Foster-Nyarko E."/>
            <person name="Jarju S."/>
            <person name="Secka A."/>
            <person name="Antonio M."/>
            <person name="Oren A."/>
            <person name="Chaudhuri R.R."/>
            <person name="La Ragione R."/>
            <person name="Hildebrand F."/>
            <person name="Pallen M.J."/>
        </authorList>
    </citation>
    <scope>NUCLEOTIDE SEQUENCE</scope>
    <source>
        <strain evidence="2">ChiHjej8B7-25341</strain>
    </source>
</reference>
<feature type="transmembrane region" description="Helical" evidence="1">
    <location>
        <begin position="226"/>
        <end position="248"/>
    </location>
</feature>
<feature type="transmembrane region" description="Helical" evidence="1">
    <location>
        <begin position="260"/>
        <end position="279"/>
    </location>
</feature>